<dbReference type="GO" id="GO:0016020">
    <property type="term" value="C:membrane"/>
    <property type="evidence" value="ECO:0007669"/>
    <property type="project" value="InterPro"/>
</dbReference>
<evidence type="ECO:0000313" key="10">
    <source>
        <dbReference type="EMBL" id="KFD73373.1"/>
    </source>
</evidence>
<dbReference type="AlphaFoldDB" id="A0A085NV77"/>
<dbReference type="PROSITE" id="PS01360">
    <property type="entry name" value="ZF_MYND_1"/>
    <property type="match status" value="1"/>
</dbReference>
<feature type="transmembrane region" description="Helical" evidence="7">
    <location>
        <begin position="188"/>
        <end position="217"/>
    </location>
</feature>
<dbReference type="CDD" id="cd19864">
    <property type="entry name" value="DSRM_PRKRA-like_rpt3"/>
    <property type="match status" value="1"/>
</dbReference>
<accession>A0A085NV77</accession>
<organism evidence="10">
    <name type="scientific">Trichuris suis</name>
    <name type="common">pig whipworm</name>
    <dbReference type="NCBI Taxonomy" id="68888"/>
    <lineage>
        <taxon>Eukaryota</taxon>
        <taxon>Metazoa</taxon>
        <taxon>Ecdysozoa</taxon>
        <taxon>Nematoda</taxon>
        <taxon>Enoplea</taxon>
        <taxon>Dorylaimia</taxon>
        <taxon>Trichinellida</taxon>
        <taxon>Trichuridae</taxon>
        <taxon>Trichuris</taxon>
    </lineage>
</organism>
<dbReference type="Pfam" id="PF01753">
    <property type="entry name" value="zf-MYND"/>
    <property type="match status" value="1"/>
</dbReference>
<dbReference type="Proteomes" id="UP000030758">
    <property type="component" value="Unassembled WGS sequence"/>
</dbReference>
<dbReference type="InterPro" id="IPR001614">
    <property type="entry name" value="Myelin_PLP"/>
</dbReference>
<dbReference type="PANTHER" id="PTHR12197:SF251">
    <property type="entry name" value="EG:BACR7C10.4 PROTEIN"/>
    <property type="match status" value="1"/>
</dbReference>
<feature type="domain" description="DRBM" evidence="8">
    <location>
        <begin position="480"/>
        <end position="545"/>
    </location>
</feature>
<dbReference type="PANTHER" id="PTHR12197">
    <property type="entry name" value="HISTONE-LYSINE N-METHYLTRANSFERASE SMYD"/>
    <property type="match status" value="1"/>
</dbReference>
<feature type="domain" description="MYND-type" evidence="9">
    <location>
        <begin position="707"/>
        <end position="745"/>
    </location>
</feature>
<dbReference type="PROSITE" id="PS50865">
    <property type="entry name" value="ZF_MYND_2"/>
    <property type="match status" value="1"/>
</dbReference>
<dbReference type="GO" id="GO:0008270">
    <property type="term" value="F:zinc ion binding"/>
    <property type="evidence" value="ECO:0007669"/>
    <property type="project" value="UniProtKB-KW"/>
</dbReference>
<keyword evidence="2 4" id="KW-0863">Zinc-finger</keyword>
<dbReference type="InterPro" id="IPR046341">
    <property type="entry name" value="SET_dom_sf"/>
</dbReference>
<proteinExistence type="predicted"/>
<evidence type="ECO:0000256" key="2">
    <source>
        <dbReference type="ARBA" id="ARBA00022771"/>
    </source>
</evidence>
<gene>
    <name evidence="10" type="ORF">M514_14713</name>
</gene>
<keyword evidence="7" id="KW-0812">Transmembrane</keyword>
<evidence type="ECO:0008006" key="11">
    <source>
        <dbReference type="Google" id="ProtNLM"/>
    </source>
</evidence>
<dbReference type="Gene3D" id="3.30.160.20">
    <property type="match status" value="2"/>
</dbReference>
<evidence type="ECO:0000256" key="4">
    <source>
        <dbReference type="PROSITE-ProRule" id="PRU00134"/>
    </source>
</evidence>
<keyword evidence="3" id="KW-0862">Zinc</keyword>
<evidence type="ECO:0000256" key="7">
    <source>
        <dbReference type="SAM" id="Phobius"/>
    </source>
</evidence>
<dbReference type="Pfam" id="PF01275">
    <property type="entry name" value="Myelin_PLP"/>
    <property type="match status" value="1"/>
</dbReference>
<dbReference type="GO" id="GO:0003723">
    <property type="term" value="F:RNA binding"/>
    <property type="evidence" value="ECO:0007669"/>
    <property type="project" value="UniProtKB-UniRule"/>
</dbReference>
<evidence type="ECO:0000259" key="8">
    <source>
        <dbReference type="PROSITE" id="PS50137"/>
    </source>
</evidence>
<dbReference type="EMBL" id="KL367474">
    <property type="protein sequence ID" value="KFD73373.1"/>
    <property type="molecule type" value="Genomic_DNA"/>
</dbReference>
<keyword evidence="5" id="KW-0694">RNA-binding</keyword>
<dbReference type="InterPro" id="IPR014720">
    <property type="entry name" value="dsRBD_dom"/>
</dbReference>
<keyword evidence="7" id="KW-0472">Membrane</keyword>
<evidence type="ECO:0000256" key="1">
    <source>
        <dbReference type="ARBA" id="ARBA00022723"/>
    </source>
</evidence>
<dbReference type="InterPro" id="IPR011990">
    <property type="entry name" value="TPR-like_helical_dom_sf"/>
</dbReference>
<evidence type="ECO:0000259" key="9">
    <source>
        <dbReference type="PROSITE" id="PS50865"/>
    </source>
</evidence>
<dbReference type="SUPFAM" id="SSF54768">
    <property type="entry name" value="dsRNA-binding domain-like"/>
    <property type="match status" value="1"/>
</dbReference>
<evidence type="ECO:0000256" key="3">
    <source>
        <dbReference type="ARBA" id="ARBA00022833"/>
    </source>
</evidence>
<keyword evidence="1" id="KW-0479">Metal-binding</keyword>
<dbReference type="Gene3D" id="1.25.40.10">
    <property type="entry name" value="Tetratricopeptide repeat domain"/>
    <property type="match status" value="1"/>
</dbReference>
<feature type="transmembrane region" description="Helical" evidence="7">
    <location>
        <begin position="88"/>
        <end position="111"/>
    </location>
</feature>
<dbReference type="GO" id="GO:0005634">
    <property type="term" value="C:nucleus"/>
    <property type="evidence" value="ECO:0007669"/>
    <property type="project" value="TreeGrafter"/>
</dbReference>
<reference evidence="10" key="1">
    <citation type="journal article" date="2014" name="Nat. Genet.">
        <title>Genome and transcriptome of the porcine whipworm Trichuris suis.</title>
        <authorList>
            <person name="Jex A.R."/>
            <person name="Nejsum P."/>
            <person name="Schwarz E.M."/>
            <person name="Hu L."/>
            <person name="Young N.D."/>
            <person name="Hall R.S."/>
            <person name="Korhonen P.K."/>
            <person name="Liao S."/>
            <person name="Thamsborg S."/>
            <person name="Xia J."/>
            <person name="Xu P."/>
            <person name="Wang S."/>
            <person name="Scheerlinck J.P."/>
            <person name="Hofmann A."/>
            <person name="Sternberg P.W."/>
            <person name="Wang J."/>
            <person name="Gasser R.B."/>
        </authorList>
    </citation>
    <scope>NUCLEOTIDE SEQUENCE [LARGE SCALE GENOMIC DNA]</scope>
    <source>
        <strain evidence="10">DCEP-RM93F</strain>
    </source>
</reference>
<evidence type="ECO:0000256" key="5">
    <source>
        <dbReference type="PROSITE-ProRule" id="PRU00266"/>
    </source>
</evidence>
<dbReference type="SUPFAM" id="SSF144232">
    <property type="entry name" value="HIT/MYND zinc finger-like"/>
    <property type="match status" value="1"/>
</dbReference>
<dbReference type="PROSITE" id="PS50137">
    <property type="entry name" value="DS_RBD"/>
    <property type="match status" value="1"/>
</dbReference>
<feature type="region of interest" description="Disordered" evidence="6">
    <location>
        <begin position="1160"/>
        <end position="1187"/>
    </location>
</feature>
<feature type="compositionally biased region" description="Basic and acidic residues" evidence="6">
    <location>
        <begin position="1165"/>
        <end position="1187"/>
    </location>
</feature>
<dbReference type="SMART" id="SM00358">
    <property type="entry name" value="DSRM"/>
    <property type="match status" value="1"/>
</dbReference>
<dbReference type="Gene3D" id="1.10.220.160">
    <property type="match status" value="1"/>
</dbReference>
<name>A0A085NV77_9BILA</name>
<protein>
    <recommendedName>
        <fullName evidence="11">MYND-type domain-containing protein</fullName>
    </recommendedName>
</protein>
<feature type="transmembrane region" description="Helical" evidence="7">
    <location>
        <begin position="137"/>
        <end position="161"/>
    </location>
</feature>
<dbReference type="Gene3D" id="6.10.140.2220">
    <property type="match status" value="1"/>
</dbReference>
<sequence length="1187" mass="134284">MSFSITGMYRKLTYSFEIVAVLWLNLYRWRYCEHDDRQQQPWFIPEPFRCANWSGTCRRVRLLQFAELPRVLSVDEIDRMSCLGKGGWPLGSVIALLVCWVGITVFCMKAYDGVDSIERLASDVFAFLQPWTGKVKLALLVLGGLMMATTFAMCLVGFFATRNLECAYTGRPSSCLCSRLGGRVACALFWVLTYVLNICWLGILCIIVVLISANLIFTPICLPQLGLESERCFNFSLVSLMMAGGNRKAAVSLILCGDPVSKFCKLTQLLAPWYWSALFGCLAVLLGLSHFNGCLAANFAHVKHACRYQKILGFEKSTANGRFKVSIHEKSVYGKPDMIKCPNDEVTVLRLGAGQVVGSAVVFLILNKPVLLISQWRRILSWLCTNCQQRNVSLYNLNWRGLVGNSTNQPFAYALLRGVFRPKEPELVSKWQKLSRLTTYSSYCKTRLDNHVPDASLRHSPDDSSSIHNVTNVNKSGISDSISALQSACAKNDWCVPKYLEIPQKGSLDFCMQVSVKNFNSIGRGKTKQEAKHNAALNLLNAIKALNPNEQREKLGRFETTSERGRQLQVDRTKVLAKFLPVHLQSIPEEELKVLEKLMAESHSPCGKHLEFLEILSRRINCECNFVCLGKNYDGKHFCLLQLTTVPTSVFSGFGSSLLVAKQHAAVNALYHLKAMNQWASSEKMLTVLEEKPWVYALSSSAAKNYCHFCFNKITNRIKCPDCRFTRYCSTNCSEKAAREHKSECQLLRMAKGRIPNEKTRLMSRILIKLQRGEDAPAPRINVNLQDFNYRSYHDLELCDKEIISDYERMVEFFEIRRALQVYMAKWTLPEAGELFEIYCRMILNIFNITSSTLLSVGIGIYLTMSQLKHSCSPNSVIVYNGLTAHLNLLGPTDENAKVELGKICIGYLPLIGNRDERRRALKKRYYFFCQCTRCMNDEQSSLETDCTCPAGSCKGHKFAVANCDDAKCEMNNETATVQCPADLMIRTPDDFAQIKQGVQAGDAIVPLTAALISRLNQMYVAAKEFLEKHEKILISTHVQLIRTESIMAKAAYFKGSYIEATSLYENIIWRLEKYMPENLPLLSLAEMAVSRLCLMTGDLVRTKQHLLNACDLTRRCYGRQHPTHNMVLRFLDDCEQKLVKKGIDPYGIECQPSQVKSITTLQQEKPKGNASQDKEEKQEKEQNKKC</sequence>
<evidence type="ECO:0000256" key="6">
    <source>
        <dbReference type="SAM" id="MobiDB-lite"/>
    </source>
</evidence>
<keyword evidence="7" id="KW-1133">Transmembrane helix</keyword>
<dbReference type="Gene3D" id="2.170.270.10">
    <property type="entry name" value="SET domain"/>
    <property type="match status" value="1"/>
</dbReference>
<dbReference type="InterPro" id="IPR002893">
    <property type="entry name" value="Znf_MYND"/>
</dbReference>
<dbReference type="InterPro" id="IPR050869">
    <property type="entry name" value="H3K4_H4K5_MeTrfase"/>
</dbReference>